<evidence type="ECO:0000256" key="1">
    <source>
        <dbReference type="SAM" id="SignalP"/>
    </source>
</evidence>
<gene>
    <name evidence="2" type="primary">HaOG200665</name>
    <name evidence="2" type="ORF">B5X24_HaOG200665</name>
</gene>
<dbReference type="InterPro" id="IPR036682">
    <property type="entry name" value="OS_D_A10/PebIII_sf"/>
</dbReference>
<keyword evidence="3" id="KW-1185">Reference proteome</keyword>
<dbReference type="Gene3D" id="1.10.2080.10">
    <property type="entry name" value="Insect odorant-binding protein A10/Ejaculatory bulb-specific protein 3"/>
    <property type="match status" value="1"/>
</dbReference>
<proteinExistence type="predicted"/>
<evidence type="ECO:0008006" key="4">
    <source>
        <dbReference type="Google" id="ProtNLM"/>
    </source>
</evidence>
<accession>A0A2W1BS24</accession>
<protein>
    <recommendedName>
        <fullName evidence="4">Chemosensory protein</fullName>
    </recommendedName>
</protein>
<dbReference type="PANTHER" id="PTHR11257:SF13">
    <property type="entry name" value="GEO07322P1"/>
    <property type="match status" value="1"/>
</dbReference>
<dbReference type="InterPro" id="IPR005055">
    <property type="entry name" value="A10/PebIII"/>
</dbReference>
<dbReference type="Pfam" id="PF03392">
    <property type="entry name" value="OS-D"/>
    <property type="match status" value="1"/>
</dbReference>
<dbReference type="PANTHER" id="PTHR11257">
    <property type="entry name" value="CHEMOSENSORY PROTEIN-RELATED"/>
    <property type="match status" value="1"/>
</dbReference>
<dbReference type="AlphaFoldDB" id="A0A2W1BS24"/>
<feature type="chain" id="PRO_5015980957" description="Chemosensory protein" evidence="1">
    <location>
        <begin position="19"/>
        <end position="123"/>
    </location>
</feature>
<dbReference type="SUPFAM" id="SSF100910">
    <property type="entry name" value="Chemosensory protein Csp2"/>
    <property type="match status" value="1"/>
</dbReference>
<organism evidence="2 3">
    <name type="scientific">Helicoverpa armigera</name>
    <name type="common">Cotton bollworm</name>
    <name type="synonym">Heliothis armigera</name>
    <dbReference type="NCBI Taxonomy" id="29058"/>
    <lineage>
        <taxon>Eukaryota</taxon>
        <taxon>Metazoa</taxon>
        <taxon>Ecdysozoa</taxon>
        <taxon>Arthropoda</taxon>
        <taxon>Hexapoda</taxon>
        <taxon>Insecta</taxon>
        <taxon>Pterygota</taxon>
        <taxon>Neoptera</taxon>
        <taxon>Endopterygota</taxon>
        <taxon>Lepidoptera</taxon>
        <taxon>Glossata</taxon>
        <taxon>Ditrysia</taxon>
        <taxon>Noctuoidea</taxon>
        <taxon>Noctuidae</taxon>
        <taxon>Heliothinae</taxon>
        <taxon>Helicoverpa</taxon>
    </lineage>
</organism>
<dbReference type="EMBL" id="KZ149917">
    <property type="protein sequence ID" value="PZC77869.1"/>
    <property type="molecule type" value="Genomic_DNA"/>
</dbReference>
<name>A0A2W1BS24_HELAM</name>
<feature type="signal peptide" evidence="1">
    <location>
        <begin position="1"/>
        <end position="18"/>
    </location>
</feature>
<dbReference type="Proteomes" id="UP000249218">
    <property type="component" value="Unassembled WGS sequence"/>
</dbReference>
<sequence>MKFFVVAIVVALAAFAVAETYTDRYDNINIDEIIENRKLLVPYIKCVLEQGRCTPEGRELKAHIKDALQTSCTKCTQKQRKASRKVVKHIRANELDYWKQLLAKYDPDSIYEKNYESFLAADD</sequence>
<keyword evidence="1" id="KW-0732">Signal</keyword>
<dbReference type="OrthoDB" id="6625994at2759"/>
<evidence type="ECO:0000313" key="3">
    <source>
        <dbReference type="Proteomes" id="UP000249218"/>
    </source>
</evidence>
<evidence type="ECO:0000313" key="2">
    <source>
        <dbReference type="EMBL" id="PZC77869.1"/>
    </source>
</evidence>
<reference evidence="2 3" key="1">
    <citation type="journal article" date="2017" name="BMC Biol.">
        <title>Genomic innovations, transcriptional plasticity and gene loss underlying the evolution and divergence of two highly polyphagous and invasive Helicoverpa pest species.</title>
        <authorList>
            <person name="Pearce S.L."/>
            <person name="Clarke D.F."/>
            <person name="East P.D."/>
            <person name="Elfekih S."/>
            <person name="Gordon K.H."/>
            <person name="Jermiin L.S."/>
            <person name="McGaughran A."/>
            <person name="Oakeshott J.G."/>
            <person name="Papanikolaou A."/>
            <person name="Perera O.P."/>
            <person name="Rane R.V."/>
            <person name="Richards S."/>
            <person name="Tay W.T."/>
            <person name="Walsh T.K."/>
            <person name="Anderson A."/>
            <person name="Anderson C.J."/>
            <person name="Asgari S."/>
            <person name="Board P.G."/>
            <person name="Bretschneider A."/>
            <person name="Campbell P.M."/>
            <person name="Chertemps T."/>
            <person name="Christeller J.T."/>
            <person name="Coppin C.W."/>
            <person name="Downes S.J."/>
            <person name="Duan G."/>
            <person name="Farnsworth C.A."/>
            <person name="Good R.T."/>
            <person name="Han L.B."/>
            <person name="Han Y.C."/>
            <person name="Hatje K."/>
            <person name="Horne I."/>
            <person name="Huang Y.P."/>
            <person name="Hughes D.S."/>
            <person name="Jacquin-Joly E."/>
            <person name="James W."/>
            <person name="Jhangiani S."/>
            <person name="Kollmar M."/>
            <person name="Kuwar S.S."/>
            <person name="Li S."/>
            <person name="Liu N.Y."/>
            <person name="Maibeche M.T."/>
            <person name="Miller J.R."/>
            <person name="Montagne N."/>
            <person name="Perry T."/>
            <person name="Qu J."/>
            <person name="Song S.V."/>
            <person name="Sutton G.G."/>
            <person name="Vogel H."/>
            <person name="Walenz B.P."/>
            <person name="Xu W."/>
            <person name="Zhang H.J."/>
            <person name="Zou Z."/>
            <person name="Batterham P."/>
            <person name="Edwards O.R."/>
            <person name="Feyereisen R."/>
            <person name="Gibbs R.A."/>
            <person name="Heckel D.G."/>
            <person name="McGrath A."/>
            <person name="Robin C."/>
            <person name="Scherer S.E."/>
            <person name="Worley K.C."/>
            <person name="Wu Y.D."/>
        </authorList>
    </citation>
    <scope>NUCLEOTIDE SEQUENCE [LARGE SCALE GENOMIC DNA]</scope>
    <source>
        <strain evidence="2">Harm_GR_Male_#8</strain>
        <tissue evidence="2">Whole organism</tissue>
    </source>
</reference>